<dbReference type="AlphaFoldDB" id="A0A974BMV2"/>
<gene>
    <name evidence="1" type="ORF">XELAEV_18004377mg</name>
</gene>
<name>A0A974BMV2_XENLA</name>
<dbReference type="EMBL" id="KV539012">
    <property type="protein sequence ID" value="OCT55155.1"/>
    <property type="molecule type" value="Genomic_DNA"/>
</dbReference>
<reference evidence="1" key="1">
    <citation type="submission" date="2016-05" db="EMBL/GenBank/DDBJ databases">
        <title>WGS assembly of Xenopus laevis.</title>
        <authorList>
            <person name="Session A."/>
            <person name="Uno Y."/>
            <person name="Kwon T."/>
            <person name="Chapman J."/>
            <person name="Toyoda A."/>
            <person name="Takahashi S."/>
            <person name="Fukui A."/>
            <person name="Hikosaka A."/>
            <person name="Putnam N."/>
            <person name="Stites J."/>
            <person name="Van Heeringen S."/>
            <person name="Quigley I."/>
            <person name="Heinz S."/>
            <person name="Hellsten U."/>
            <person name="Lyons J."/>
            <person name="Suzuki A."/>
            <person name="Kondo M."/>
            <person name="Ogino H."/>
            <person name="Ochi H."/>
            <person name="Bogdanovic O."/>
            <person name="Lister R."/>
            <person name="Georgiou G."/>
            <person name="Paranjpe S."/>
            <person name="Van Kruijsbergen I."/>
            <person name="Mozaffari S."/>
            <person name="Shu S."/>
            <person name="Schmutz J."/>
            <person name="Jenkins J."/>
            <person name="Grimwood J."/>
            <person name="Carlson J."/>
            <person name="Mitros T."/>
            <person name="Simakov O."/>
            <person name="Heald R."/>
            <person name="Miller K."/>
            <person name="Haudenschild C."/>
            <person name="Kuroki Y."/>
            <person name="Tanaka T."/>
            <person name="Michiue T."/>
            <person name="Watanabe M."/>
            <person name="Kinoshita T."/>
            <person name="Ohta Y."/>
            <person name="Mawaribuchi S."/>
            <person name="Suzuki Y."/>
            <person name="Haramoto Y."/>
            <person name="Yamamoto T."/>
            <person name="Takagi C."/>
            <person name="Kitzman J."/>
            <person name="Shendure J."/>
            <person name="Nakayama T."/>
            <person name="Izutsu Y."/>
            <person name="Robert J."/>
            <person name="Dichmann D."/>
            <person name="Flajnik M."/>
            <person name="Houston D."/>
            <person name="Marcotte E."/>
            <person name="Wallingford J."/>
            <person name="Ito Y."/>
            <person name="Asashima M."/>
            <person name="Ueno N."/>
            <person name="Matsuda Y."/>
            <person name="Jan Veenstra G."/>
            <person name="Fujiyama A."/>
            <person name="Harland R."/>
            <person name="Taira M."/>
            <person name="Rokhsar D.S."/>
        </authorList>
    </citation>
    <scope>NUCLEOTIDE SEQUENCE</scope>
    <source>
        <strain evidence="1">J</strain>
        <tissue evidence="1">Blood</tissue>
    </source>
</reference>
<dbReference type="Proteomes" id="UP000694892">
    <property type="component" value="Unassembled WGS sequence"/>
</dbReference>
<evidence type="ECO:0000313" key="1">
    <source>
        <dbReference type="EMBL" id="OCT55155.1"/>
    </source>
</evidence>
<accession>A0A974BMV2</accession>
<organism evidence="1">
    <name type="scientific">Xenopus laevis</name>
    <name type="common">African clawed frog</name>
    <dbReference type="NCBI Taxonomy" id="8355"/>
    <lineage>
        <taxon>Eukaryota</taxon>
        <taxon>Metazoa</taxon>
        <taxon>Chordata</taxon>
        <taxon>Craniata</taxon>
        <taxon>Vertebrata</taxon>
        <taxon>Euteleostomi</taxon>
        <taxon>Amphibia</taxon>
        <taxon>Batrachia</taxon>
        <taxon>Anura</taxon>
        <taxon>Pipoidea</taxon>
        <taxon>Pipidae</taxon>
        <taxon>Xenopodinae</taxon>
        <taxon>Xenopus</taxon>
        <taxon>Xenopus</taxon>
    </lineage>
</organism>
<sequence length="75" mass="8432">MAALPAHTPPGLLPIYGSRPPHFEGKLTLLSKKTLHFLASDSSFILYTSSCWYHFNCCGLNFCIYIKAKKNKDNL</sequence>
<protein>
    <submittedName>
        <fullName evidence="1">Uncharacterized protein</fullName>
    </submittedName>
</protein>
<proteinExistence type="predicted"/>